<dbReference type="EMBL" id="CYYA01000009">
    <property type="protein sequence ID" value="CUN04745.1"/>
    <property type="molecule type" value="Genomic_DNA"/>
</dbReference>
<dbReference type="PIRSF" id="PIRSF011570">
    <property type="entry name" value="SpoVAD"/>
    <property type="match status" value="1"/>
</dbReference>
<sequence>MAQQMGRQSLQFENPPWIISSGCIAGTKEGEGPIGHEIDLIGEDDNFGCDIWEEAESTLQKEALTLALGKAGLKAEELRYLFAGDLLGQSMATSFGLQSFEIPLFGLYGACSTAGESLALAAMTVAAGYADVVGAVTSSHFASAEKQFRFPLEYANQRPLCTTWTVTGAGAFLLGRESGKKQNYSDNRKRTDSGSPMIKRAEQEIADDTKQKVCGVRITGITTGKIVDYGVRDSMNMGAAMAPAAAACIQAHLQDFSRSPSWYDKIITGDLGAVGREILLDLLAQKKIDIGSFHTDCGLEIFDNEVQGTGSGGSGCGCAAVTMCAHFLPMLRRGELKRILFVPTGALLSKISFNEGENIPGIAHAVVLEAAEN</sequence>
<dbReference type="STRING" id="39490.ERS852448_01630"/>
<dbReference type="Proteomes" id="UP000095492">
    <property type="component" value="Unassembled WGS sequence"/>
</dbReference>
<dbReference type="AlphaFoldDB" id="A0A173TSA1"/>
<organism evidence="1 2">
    <name type="scientific">Eubacterium ramulus</name>
    <dbReference type="NCBI Taxonomy" id="39490"/>
    <lineage>
        <taxon>Bacteria</taxon>
        <taxon>Bacillati</taxon>
        <taxon>Bacillota</taxon>
        <taxon>Clostridia</taxon>
        <taxon>Eubacteriales</taxon>
        <taxon>Eubacteriaceae</taxon>
        <taxon>Eubacterium</taxon>
    </lineage>
</organism>
<dbReference type="Pfam" id="PF07451">
    <property type="entry name" value="SpoVAD"/>
    <property type="match status" value="1"/>
</dbReference>
<evidence type="ECO:0000313" key="2">
    <source>
        <dbReference type="Proteomes" id="UP000095492"/>
    </source>
</evidence>
<accession>A0A173TSA1</accession>
<dbReference type="NCBIfam" id="NF006160">
    <property type="entry name" value="PRK08304.1"/>
    <property type="match status" value="1"/>
</dbReference>
<gene>
    <name evidence="1" type="primary">spoVAD</name>
    <name evidence="1" type="ORF">ERS852448_01630</name>
</gene>
<dbReference type="InterPro" id="IPR038369">
    <property type="entry name" value="SpoVAD_sf"/>
</dbReference>
<dbReference type="Gene3D" id="3.40.47.40">
    <property type="entry name" value="Stage V sporulation protein AD"/>
    <property type="match status" value="1"/>
</dbReference>
<name>A0A173TSA1_EUBRA</name>
<protein>
    <submittedName>
        <fullName evidence="1">Stage V sporulation protein AD</fullName>
    </submittedName>
</protein>
<proteinExistence type="predicted"/>
<dbReference type="InterPro" id="IPR010894">
    <property type="entry name" value="SpoVAD"/>
</dbReference>
<reference evidence="1 2" key="1">
    <citation type="submission" date="2015-09" db="EMBL/GenBank/DDBJ databases">
        <authorList>
            <consortium name="Pathogen Informatics"/>
        </authorList>
    </citation>
    <scope>NUCLEOTIDE SEQUENCE [LARGE SCALE GENOMIC DNA]</scope>
    <source>
        <strain evidence="1 2">2789STDY5608891</strain>
    </source>
</reference>
<dbReference type="RefSeq" id="WP_055290265.1">
    <property type="nucleotide sequence ID" value="NZ_CP173382.1"/>
</dbReference>
<dbReference type="InterPro" id="IPR016039">
    <property type="entry name" value="Thiolase-like"/>
</dbReference>
<dbReference type="OrthoDB" id="9770068at2"/>
<dbReference type="SUPFAM" id="SSF53901">
    <property type="entry name" value="Thiolase-like"/>
    <property type="match status" value="1"/>
</dbReference>
<evidence type="ECO:0000313" key="1">
    <source>
        <dbReference type="EMBL" id="CUN04745.1"/>
    </source>
</evidence>
<dbReference type="GeneID" id="97391594"/>
<dbReference type="GO" id="GO:0016746">
    <property type="term" value="F:acyltransferase activity"/>
    <property type="evidence" value="ECO:0007669"/>
    <property type="project" value="InterPro"/>
</dbReference>